<feature type="domain" description="NodB homology" evidence="2">
    <location>
        <begin position="33"/>
        <end position="252"/>
    </location>
</feature>
<dbReference type="GO" id="GO:0005975">
    <property type="term" value="P:carbohydrate metabolic process"/>
    <property type="evidence" value="ECO:0007669"/>
    <property type="project" value="InterPro"/>
</dbReference>
<dbReference type="InterPro" id="IPR002509">
    <property type="entry name" value="NODB_dom"/>
</dbReference>
<evidence type="ECO:0000313" key="4">
    <source>
        <dbReference type="Proteomes" id="UP000070433"/>
    </source>
</evidence>
<dbReference type="PROSITE" id="PS51677">
    <property type="entry name" value="NODB"/>
    <property type="match status" value="1"/>
</dbReference>
<organism evidence="3 4">
    <name type="scientific">Ramlibacter tataouinensis</name>
    <dbReference type="NCBI Taxonomy" id="94132"/>
    <lineage>
        <taxon>Bacteria</taxon>
        <taxon>Pseudomonadati</taxon>
        <taxon>Pseudomonadota</taxon>
        <taxon>Betaproteobacteria</taxon>
        <taxon>Burkholderiales</taxon>
        <taxon>Comamonadaceae</taxon>
        <taxon>Ramlibacter</taxon>
    </lineage>
</organism>
<evidence type="ECO:0000256" key="1">
    <source>
        <dbReference type="SAM" id="SignalP"/>
    </source>
</evidence>
<protein>
    <submittedName>
        <fullName evidence="3">Peptidase A8</fullName>
    </submittedName>
</protein>
<keyword evidence="4" id="KW-1185">Reference proteome</keyword>
<dbReference type="InterPro" id="IPR011330">
    <property type="entry name" value="Glyco_hydro/deAcase_b/a-brl"/>
</dbReference>
<reference evidence="3 4" key="1">
    <citation type="journal article" date="2014" name="Int. J. Syst. Evol. Microbiol.">
        <title>Ramlibacter solisilvae sp. nov., isolated from forest soil, and emended description of the genus Ramlibacter.</title>
        <authorList>
            <person name="Lee H.J."/>
            <person name="Lee S.H."/>
            <person name="Lee S.S."/>
            <person name="Lee J.S."/>
            <person name="Kim Y."/>
            <person name="Kim S.C."/>
            <person name="Jeon C.O."/>
        </authorList>
    </citation>
    <scope>NUCLEOTIDE SEQUENCE [LARGE SCALE GENOMIC DNA]</scope>
    <source>
        <strain evidence="3 4">5-10</strain>
    </source>
</reference>
<keyword evidence="1" id="KW-0732">Signal</keyword>
<dbReference type="InterPro" id="IPR050248">
    <property type="entry name" value="Polysacc_deacetylase_ArnD"/>
</dbReference>
<dbReference type="SUPFAM" id="SSF88713">
    <property type="entry name" value="Glycoside hydrolase/deacetylase"/>
    <property type="match status" value="1"/>
</dbReference>
<feature type="chain" id="PRO_5007449911" evidence="1">
    <location>
        <begin position="27"/>
        <end position="268"/>
    </location>
</feature>
<evidence type="ECO:0000259" key="2">
    <source>
        <dbReference type="PROSITE" id="PS51677"/>
    </source>
</evidence>
<sequence length="268" mass="29495">MTRPAELTRRRALLAGAAWLAPAAWAQTQGCDKPLYLTFDTGHMEVAPWVAEVLARQQVKVTFFAANEPTKAGDGSLGTHWAPWWKARAAEGHEFASHTFDHVYWRADVPGEAARFRVRASAGPAAGQELTWTARQYCDEIARAAARISEITGKKPLPLFRAPGGKTSPRLLAAARACGWEHVGWAPAGFLGDELPSETASNEALLKKALRDIRSGDILLAHLGIWSRKDPWAPTVLEPLIAGLKAKGFCFRTLRDHPAYRDWIAEKK</sequence>
<dbReference type="GO" id="GO:0016810">
    <property type="term" value="F:hydrolase activity, acting on carbon-nitrogen (but not peptide) bonds"/>
    <property type="evidence" value="ECO:0007669"/>
    <property type="project" value="InterPro"/>
</dbReference>
<gene>
    <name evidence="3" type="ORF">UC35_18855</name>
</gene>
<dbReference type="PANTHER" id="PTHR10587">
    <property type="entry name" value="GLYCOSYL TRANSFERASE-RELATED"/>
    <property type="match status" value="1"/>
</dbReference>
<dbReference type="AlphaFoldDB" id="A0A127K039"/>
<dbReference type="Pfam" id="PF01522">
    <property type="entry name" value="Polysacc_deac_1"/>
    <property type="match status" value="1"/>
</dbReference>
<dbReference type="Proteomes" id="UP000070433">
    <property type="component" value="Chromosome"/>
</dbReference>
<dbReference type="CDD" id="cd10917">
    <property type="entry name" value="CE4_NodB_like_6s_7s"/>
    <property type="match status" value="1"/>
</dbReference>
<accession>A0A127K039</accession>
<evidence type="ECO:0000313" key="3">
    <source>
        <dbReference type="EMBL" id="AMO25567.1"/>
    </source>
</evidence>
<dbReference type="Gene3D" id="3.20.20.370">
    <property type="entry name" value="Glycoside hydrolase/deacetylase"/>
    <property type="match status" value="1"/>
</dbReference>
<dbReference type="EMBL" id="CP010951">
    <property type="protein sequence ID" value="AMO25567.1"/>
    <property type="molecule type" value="Genomic_DNA"/>
</dbReference>
<dbReference type="PATRIC" id="fig|94132.3.peg.3851"/>
<proteinExistence type="predicted"/>
<name>A0A127K039_9BURK</name>
<feature type="signal peptide" evidence="1">
    <location>
        <begin position="1"/>
        <end position="26"/>
    </location>
</feature>